<reference evidence="2" key="2">
    <citation type="journal article" date="2007" name="Science">
        <title>Draft genome sequence of the sexually transmitted pathogen Trichomonas vaginalis.</title>
        <authorList>
            <person name="Carlton J.M."/>
            <person name="Hirt R.P."/>
            <person name="Silva J.C."/>
            <person name="Delcher A.L."/>
            <person name="Schatz M."/>
            <person name="Zhao Q."/>
            <person name="Wortman J.R."/>
            <person name="Bidwell S.L."/>
            <person name="Alsmark U.C.M."/>
            <person name="Besteiro S."/>
            <person name="Sicheritz-Ponten T."/>
            <person name="Noel C.J."/>
            <person name="Dacks J.B."/>
            <person name="Foster P.G."/>
            <person name="Simillion C."/>
            <person name="Van de Peer Y."/>
            <person name="Miranda-Saavedra D."/>
            <person name="Barton G.J."/>
            <person name="Westrop G.D."/>
            <person name="Mueller S."/>
            <person name="Dessi D."/>
            <person name="Fiori P.L."/>
            <person name="Ren Q."/>
            <person name="Paulsen I."/>
            <person name="Zhang H."/>
            <person name="Bastida-Corcuera F.D."/>
            <person name="Simoes-Barbosa A."/>
            <person name="Brown M.T."/>
            <person name="Hayes R.D."/>
            <person name="Mukherjee M."/>
            <person name="Okumura C.Y."/>
            <person name="Schneider R."/>
            <person name="Smith A.J."/>
            <person name="Vanacova S."/>
            <person name="Villalvazo M."/>
            <person name="Haas B.J."/>
            <person name="Pertea M."/>
            <person name="Feldblyum T.V."/>
            <person name="Utterback T.R."/>
            <person name="Shu C.L."/>
            <person name="Osoegawa K."/>
            <person name="de Jong P.J."/>
            <person name="Hrdy I."/>
            <person name="Horvathova L."/>
            <person name="Zubacova Z."/>
            <person name="Dolezal P."/>
            <person name="Malik S.B."/>
            <person name="Logsdon J.M. Jr."/>
            <person name="Henze K."/>
            <person name="Gupta A."/>
            <person name="Wang C.C."/>
            <person name="Dunne R.L."/>
            <person name="Upcroft J.A."/>
            <person name="Upcroft P."/>
            <person name="White O."/>
            <person name="Salzberg S.L."/>
            <person name="Tang P."/>
            <person name="Chiu C.-H."/>
            <person name="Lee Y.-S."/>
            <person name="Embley T.M."/>
            <person name="Coombs G.H."/>
            <person name="Mottram J.C."/>
            <person name="Tachezy J."/>
            <person name="Fraser-Liggett C.M."/>
            <person name="Johnson P.J."/>
        </authorList>
    </citation>
    <scope>NUCLEOTIDE SEQUENCE [LARGE SCALE GENOMIC DNA]</scope>
    <source>
        <strain evidence="2">G3</strain>
    </source>
</reference>
<proteinExistence type="predicted"/>
<protein>
    <submittedName>
        <fullName evidence="2">Uncharacterized protein</fullName>
    </submittedName>
</protein>
<feature type="region of interest" description="Disordered" evidence="1">
    <location>
        <begin position="1"/>
        <end position="43"/>
    </location>
</feature>
<organism evidence="2 3">
    <name type="scientific">Trichomonas vaginalis (strain ATCC PRA-98 / G3)</name>
    <dbReference type="NCBI Taxonomy" id="412133"/>
    <lineage>
        <taxon>Eukaryota</taxon>
        <taxon>Metamonada</taxon>
        <taxon>Parabasalia</taxon>
        <taxon>Trichomonadida</taxon>
        <taxon>Trichomonadidae</taxon>
        <taxon>Trichomonas</taxon>
    </lineage>
</organism>
<sequence>MEQQNNNNDLNNCNNAEEVQDTNANNENERNNEPNINNNENQMNNAEYQPEFHVVNIQEFANPGEFPQIPSFDPHLFPGEFRDPIYIDSPIFRNDQLCPNCCSPLLRNHLCPNCNQVISNPVMYC</sequence>
<dbReference type="RefSeq" id="XP_001309016.1">
    <property type="nucleotide sequence ID" value="XM_001309015.1"/>
</dbReference>
<evidence type="ECO:0000313" key="3">
    <source>
        <dbReference type="Proteomes" id="UP000001542"/>
    </source>
</evidence>
<evidence type="ECO:0000313" key="2">
    <source>
        <dbReference type="EMBL" id="EAX96086.1"/>
    </source>
</evidence>
<feature type="compositionally biased region" description="Low complexity" evidence="1">
    <location>
        <begin position="1"/>
        <end position="15"/>
    </location>
</feature>
<dbReference type="EMBL" id="DS113775">
    <property type="protein sequence ID" value="EAX96086.1"/>
    <property type="molecule type" value="Genomic_DNA"/>
</dbReference>
<feature type="compositionally biased region" description="Low complexity" evidence="1">
    <location>
        <begin position="33"/>
        <end position="43"/>
    </location>
</feature>
<accession>A2FG90</accession>
<dbReference type="AlphaFoldDB" id="A2FG90"/>
<dbReference type="InParanoid" id="A2FG90"/>
<dbReference type="Proteomes" id="UP000001542">
    <property type="component" value="Unassembled WGS sequence"/>
</dbReference>
<evidence type="ECO:0000256" key="1">
    <source>
        <dbReference type="SAM" id="MobiDB-lite"/>
    </source>
</evidence>
<reference evidence="2" key="1">
    <citation type="submission" date="2006-10" db="EMBL/GenBank/DDBJ databases">
        <authorList>
            <person name="Amadeo P."/>
            <person name="Zhao Q."/>
            <person name="Wortman J."/>
            <person name="Fraser-Liggett C."/>
            <person name="Carlton J."/>
        </authorList>
    </citation>
    <scope>NUCLEOTIDE SEQUENCE</scope>
    <source>
        <strain evidence="2">G3</strain>
    </source>
</reference>
<keyword evidence="3" id="KW-1185">Reference proteome</keyword>
<gene>
    <name evidence="2" type="ORF">TVAG_063890</name>
</gene>
<dbReference type="VEuPathDB" id="TrichDB:TVAG_063890"/>
<dbReference type="VEuPathDB" id="TrichDB:TVAGG3_0310210"/>
<name>A2FG90_TRIV3</name>
<dbReference type="KEGG" id="tva:4753852"/>